<dbReference type="EMBL" id="CAMXCT010000152">
    <property type="protein sequence ID" value="CAI3974709.1"/>
    <property type="molecule type" value="Genomic_DNA"/>
</dbReference>
<feature type="region of interest" description="Disordered" evidence="1">
    <location>
        <begin position="1"/>
        <end position="20"/>
    </location>
</feature>
<comment type="caution">
    <text evidence="2">The sequence shown here is derived from an EMBL/GenBank/DDBJ whole genome shotgun (WGS) entry which is preliminary data.</text>
</comment>
<reference evidence="3 4" key="2">
    <citation type="submission" date="2024-05" db="EMBL/GenBank/DDBJ databases">
        <authorList>
            <person name="Chen Y."/>
            <person name="Shah S."/>
            <person name="Dougan E. K."/>
            <person name="Thang M."/>
            <person name="Chan C."/>
        </authorList>
    </citation>
    <scope>NUCLEOTIDE SEQUENCE [LARGE SCALE GENOMIC DNA]</scope>
</reference>
<protein>
    <submittedName>
        <fullName evidence="2">Uncharacterized protein</fullName>
    </submittedName>
</protein>
<dbReference type="EMBL" id="CAMXCT030000152">
    <property type="protein sequence ID" value="CAL4762021.1"/>
    <property type="molecule type" value="Genomic_DNA"/>
</dbReference>
<sequence length="350" mass="38985">MGQGTHVRDRASSAKMPYRSCDDTESTCTVPISWKRKQRVLVNSGLRALKAPMVVLALCNMVFSCSNLNWNDPQDHLELFAGVCSITRGEWKESRSGVPMDLDFGKDHDILSDAGFSNMVFQVLNLRPGGSMWAAPVCSTSRGSTGRSSSNPMGHGKGTTYLHNLMVGRVAVLLLIAAAKAIWWKLEQPKGSLLEGHLLFQALLRLLQKLKVKITRVSTSLCWFGADTVKPLWVYSSKPEAVEVNDFANKTLVPPKKTKLVIHYKDSKGQPRIKGGPGLKLSQSYPLRFGVAFAKVRSRHQKKHRSEAHRFLRTVVRDGTSAVDPSPKMNKFWVDHANLNPIFSYLSKQQ</sequence>
<evidence type="ECO:0000313" key="3">
    <source>
        <dbReference type="EMBL" id="CAL4762021.1"/>
    </source>
</evidence>
<feature type="compositionally biased region" description="Basic and acidic residues" evidence="1">
    <location>
        <begin position="1"/>
        <end position="12"/>
    </location>
</feature>
<evidence type="ECO:0000313" key="2">
    <source>
        <dbReference type="EMBL" id="CAI3974709.1"/>
    </source>
</evidence>
<proteinExistence type="predicted"/>
<dbReference type="AlphaFoldDB" id="A0A9P1BJS7"/>
<evidence type="ECO:0000256" key="1">
    <source>
        <dbReference type="SAM" id="MobiDB-lite"/>
    </source>
</evidence>
<name>A0A9P1BJS7_9DINO</name>
<reference evidence="2" key="1">
    <citation type="submission" date="2022-10" db="EMBL/GenBank/DDBJ databases">
        <authorList>
            <person name="Chen Y."/>
            <person name="Dougan E. K."/>
            <person name="Chan C."/>
            <person name="Rhodes N."/>
            <person name="Thang M."/>
        </authorList>
    </citation>
    <scope>NUCLEOTIDE SEQUENCE</scope>
</reference>
<gene>
    <name evidence="2" type="ORF">C1SCF055_LOCUS3093</name>
</gene>
<dbReference type="Proteomes" id="UP001152797">
    <property type="component" value="Unassembled WGS sequence"/>
</dbReference>
<accession>A0A9P1BJS7</accession>
<keyword evidence="4" id="KW-1185">Reference proteome</keyword>
<organism evidence="2">
    <name type="scientific">Cladocopium goreaui</name>
    <dbReference type="NCBI Taxonomy" id="2562237"/>
    <lineage>
        <taxon>Eukaryota</taxon>
        <taxon>Sar</taxon>
        <taxon>Alveolata</taxon>
        <taxon>Dinophyceae</taxon>
        <taxon>Suessiales</taxon>
        <taxon>Symbiodiniaceae</taxon>
        <taxon>Cladocopium</taxon>
    </lineage>
</organism>
<dbReference type="EMBL" id="CAMXCT020000152">
    <property type="protein sequence ID" value="CAL1128084.1"/>
    <property type="molecule type" value="Genomic_DNA"/>
</dbReference>
<evidence type="ECO:0000313" key="4">
    <source>
        <dbReference type="Proteomes" id="UP001152797"/>
    </source>
</evidence>